<dbReference type="InterPro" id="IPR051012">
    <property type="entry name" value="CellSynth/LPSAsmb/PSIAsmb"/>
</dbReference>
<evidence type="ECO:0008006" key="6">
    <source>
        <dbReference type="Google" id="ProtNLM"/>
    </source>
</evidence>
<feature type="repeat" description="TPR" evidence="3">
    <location>
        <begin position="477"/>
        <end position="510"/>
    </location>
</feature>
<evidence type="ECO:0000313" key="5">
    <source>
        <dbReference type="Proteomes" id="UP000177870"/>
    </source>
</evidence>
<protein>
    <recommendedName>
        <fullName evidence="6">Tetratricopeptide repeat protein</fullName>
    </recommendedName>
</protein>
<dbReference type="KEGG" id="mpro:BJP34_09545"/>
<dbReference type="InterPro" id="IPR019734">
    <property type="entry name" value="TPR_rpt"/>
</dbReference>
<dbReference type="OrthoDB" id="415285at2"/>
<evidence type="ECO:0000256" key="1">
    <source>
        <dbReference type="ARBA" id="ARBA00022737"/>
    </source>
</evidence>
<reference evidence="5" key="1">
    <citation type="submission" date="2016-10" db="EMBL/GenBank/DDBJ databases">
        <title>Comparative genomics uncovers the prolific and rare metabolic potential of the cyanobacterial genus Moorea.</title>
        <authorList>
            <person name="Leao T."/>
            <person name="Castelao G."/>
            <person name="Korobeynikov A."/>
            <person name="Monroe E.A."/>
            <person name="Podell S."/>
            <person name="Glukhov E."/>
            <person name="Allen E."/>
            <person name="Gerwick W.H."/>
            <person name="Gerwick L."/>
        </authorList>
    </citation>
    <scope>NUCLEOTIDE SEQUENCE [LARGE SCALE GENOMIC DNA]</scope>
    <source>
        <strain evidence="5">PAL-8-15-08-1</strain>
    </source>
</reference>
<dbReference type="InterPro" id="IPR011990">
    <property type="entry name" value="TPR-like_helical_dom_sf"/>
</dbReference>
<evidence type="ECO:0000256" key="2">
    <source>
        <dbReference type="ARBA" id="ARBA00022803"/>
    </source>
</evidence>
<dbReference type="AlphaFoldDB" id="A0A1D8TPT8"/>
<feature type="repeat" description="TPR" evidence="3">
    <location>
        <begin position="650"/>
        <end position="683"/>
    </location>
</feature>
<keyword evidence="1" id="KW-0677">Repeat</keyword>
<dbReference type="RefSeq" id="WP_070392148.1">
    <property type="nucleotide sequence ID" value="NZ_CP017599.1"/>
</dbReference>
<keyword evidence="2 3" id="KW-0802">TPR repeat</keyword>
<name>A0A1D8TPT8_9CYAN</name>
<dbReference type="STRING" id="1458985.BJP34_09545"/>
<dbReference type="Proteomes" id="UP000177870">
    <property type="component" value="Chromosome"/>
</dbReference>
<feature type="repeat" description="TPR" evidence="3">
    <location>
        <begin position="684"/>
        <end position="717"/>
    </location>
</feature>
<sequence>MNNNSLGKKNFHWQRWWVFLMVFGLAGVLIFSPVESVVPALQAQVTSAVRRGYSLLKKGWVDNAIATFEQALKGSPQSKEGRLGLAIAYQRAGRDADAWAAYQQVLAIDPNNKEALEAVGELGGYRPEWQTDGIEALTTLLNLTPNDTGARAQRALLLGYQGRFPEALDDYEIVLESNPRPEIILGAAQIYTYSGDYQQGLELFARYQASGKPIPGNAAGAYALALRETGNPAQAVQVLEAQLNQFSQSYGNDTYLRADLAQAYQASGQLTEALSVLEPLRGRDEAALPLARALSEIGRRESRSDLTEDAVTLYRQVLASTPKPSSALVREVADVMSELPSQWASALQLYQQLTEEQSNNQSFLVKSNNQSLLVKQIILEGKLGQLSRTQRRQRLLEITQTLPSEAAQQRDLAQALLRLDPPDPELLSVYQDLLATGVDVPFLHFRVAQILIKQNQLAQATIAIDSYRATSTGGSDQSTELLLAEIDRRQGNLDASIQRYQRIIQSNPNNNLFNGALRGLAGIHIAQGDPQKALVIYDQLLSRDRNDLLAQLGRTSVAYQTKRIDQEEAEGVLNQWLQTQPSIDPPPELLSLVGTLPADPQRETLYITLLEVSPDNAPVQLRRLQVLAQRDPKLAKAEIAEWIAGNPDNIDAYFVQGELAMGFRDLRLASNAYEEILEREPDQIGALLGLAGINFTQQHYAKATGLYQQILELEPKNLSARQNLAELSVAQDFPFTALQRFEGLNSEEKESTGTVNPKLDNRILRLEVDILKRRGFQPYWERY</sequence>
<accession>A0A1D8TPT8</accession>
<evidence type="ECO:0000313" key="4">
    <source>
        <dbReference type="EMBL" id="AOW99669.1"/>
    </source>
</evidence>
<dbReference type="PANTHER" id="PTHR45586:SF14">
    <property type="entry name" value="TETRATRICOPEPTIDE TPR_2 REPEAT PROTEIN"/>
    <property type="match status" value="1"/>
</dbReference>
<dbReference type="SMART" id="SM00028">
    <property type="entry name" value="TPR"/>
    <property type="match status" value="8"/>
</dbReference>
<dbReference type="EMBL" id="CP017599">
    <property type="protein sequence ID" value="AOW99669.1"/>
    <property type="molecule type" value="Genomic_DNA"/>
</dbReference>
<dbReference type="PANTHER" id="PTHR45586">
    <property type="entry name" value="TPR REPEAT-CONTAINING PROTEIN PA4667"/>
    <property type="match status" value="1"/>
</dbReference>
<dbReference type="PROSITE" id="PS50005">
    <property type="entry name" value="TPR"/>
    <property type="match status" value="5"/>
</dbReference>
<dbReference type="Gene3D" id="1.25.40.10">
    <property type="entry name" value="Tetratricopeptide repeat domain"/>
    <property type="match status" value="3"/>
</dbReference>
<dbReference type="Pfam" id="PF14559">
    <property type="entry name" value="TPR_19"/>
    <property type="match status" value="2"/>
</dbReference>
<feature type="repeat" description="TPR" evidence="3">
    <location>
        <begin position="79"/>
        <end position="112"/>
    </location>
</feature>
<organism evidence="4 5">
    <name type="scientific">Moorena producens PAL-8-15-08-1</name>
    <dbReference type="NCBI Taxonomy" id="1458985"/>
    <lineage>
        <taxon>Bacteria</taxon>
        <taxon>Bacillati</taxon>
        <taxon>Cyanobacteriota</taxon>
        <taxon>Cyanophyceae</taxon>
        <taxon>Coleofasciculales</taxon>
        <taxon>Coleofasciculaceae</taxon>
        <taxon>Moorena</taxon>
    </lineage>
</organism>
<dbReference type="Pfam" id="PF13432">
    <property type="entry name" value="TPR_16"/>
    <property type="match status" value="2"/>
</dbReference>
<proteinExistence type="predicted"/>
<evidence type="ECO:0000256" key="3">
    <source>
        <dbReference type="PROSITE-ProRule" id="PRU00339"/>
    </source>
</evidence>
<gene>
    <name evidence="4" type="ORF">BJP34_09545</name>
</gene>
<feature type="repeat" description="TPR" evidence="3">
    <location>
        <begin position="45"/>
        <end position="78"/>
    </location>
</feature>
<dbReference type="SUPFAM" id="SSF48452">
    <property type="entry name" value="TPR-like"/>
    <property type="match status" value="3"/>
</dbReference>